<name>A0ABD3N9R0_9STRA</name>
<evidence type="ECO:0000259" key="4">
    <source>
        <dbReference type="PROSITE" id="PS50090"/>
    </source>
</evidence>
<feature type="domain" description="Myb-like" evidence="4">
    <location>
        <begin position="182"/>
        <end position="255"/>
    </location>
</feature>
<dbReference type="CDD" id="cd00167">
    <property type="entry name" value="SANT"/>
    <property type="match status" value="2"/>
</dbReference>
<proteinExistence type="predicted"/>
<dbReference type="SUPFAM" id="SSF46689">
    <property type="entry name" value="Homeodomain-like"/>
    <property type="match status" value="1"/>
</dbReference>
<dbReference type="InterPro" id="IPR050560">
    <property type="entry name" value="MYB_TF"/>
</dbReference>
<dbReference type="InterPro" id="IPR017930">
    <property type="entry name" value="Myb_dom"/>
</dbReference>
<evidence type="ECO:0000256" key="3">
    <source>
        <dbReference type="SAM" id="MobiDB-lite"/>
    </source>
</evidence>
<feature type="domain" description="HTH myb-type" evidence="5">
    <location>
        <begin position="264"/>
        <end position="319"/>
    </location>
</feature>
<dbReference type="InterPro" id="IPR001005">
    <property type="entry name" value="SANT/Myb"/>
</dbReference>
<feature type="domain" description="Myb-like" evidence="4">
    <location>
        <begin position="316"/>
        <end position="367"/>
    </location>
</feature>
<dbReference type="EMBL" id="JALLAZ020001568">
    <property type="protein sequence ID" value="KAL3772798.1"/>
    <property type="molecule type" value="Genomic_DNA"/>
</dbReference>
<dbReference type="FunFam" id="1.10.10.60:FF:000010">
    <property type="entry name" value="Transcriptional activator Myb isoform A"/>
    <property type="match status" value="1"/>
</dbReference>
<dbReference type="PROSITE" id="PS50090">
    <property type="entry name" value="MYB_LIKE"/>
    <property type="match status" value="3"/>
</dbReference>
<evidence type="ECO:0000256" key="1">
    <source>
        <dbReference type="ARBA" id="ARBA00022737"/>
    </source>
</evidence>
<dbReference type="GO" id="GO:0003677">
    <property type="term" value="F:DNA binding"/>
    <property type="evidence" value="ECO:0007669"/>
    <property type="project" value="UniProtKB-KW"/>
</dbReference>
<feature type="compositionally biased region" description="Low complexity" evidence="3">
    <location>
        <begin position="161"/>
        <end position="181"/>
    </location>
</feature>
<keyword evidence="2" id="KW-0238">DNA-binding</keyword>
<feature type="region of interest" description="Disordered" evidence="3">
    <location>
        <begin position="854"/>
        <end position="875"/>
    </location>
</feature>
<protein>
    <submittedName>
        <fullName evidence="6">Uncharacterized protein</fullName>
    </submittedName>
</protein>
<dbReference type="PROSITE" id="PS51294">
    <property type="entry name" value="HTH_MYB"/>
    <property type="match status" value="2"/>
</dbReference>
<comment type="caution">
    <text evidence="6">The sequence shown here is derived from an EMBL/GenBank/DDBJ whole genome shotgun (WGS) entry which is preliminary data.</text>
</comment>
<feature type="region of interest" description="Disordered" evidence="3">
    <location>
        <begin position="1"/>
        <end position="58"/>
    </location>
</feature>
<reference evidence="6 7" key="1">
    <citation type="submission" date="2024-10" db="EMBL/GenBank/DDBJ databases">
        <title>Updated reference genomes for cyclostephanoid diatoms.</title>
        <authorList>
            <person name="Roberts W.R."/>
            <person name="Alverson A.J."/>
        </authorList>
    </citation>
    <scope>NUCLEOTIDE SEQUENCE [LARGE SCALE GENOMIC DNA]</scope>
    <source>
        <strain evidence="6 7">AJA276-08</strain>
    </source>
</reference>
<feature type="region of interest" description="Disordered" evidence="3">
    <location>
        <begin position="469"/>
        <end position="494"/>
    </location>
</feature>
<evidence type="ECO:0000313" key="7">
    <source>
        <dbReference type="Proteomes" id="UP001530315"/>
    </source>
</evidence>
<feature type="domain" description="Myb-like" evidence="4">
    <location>
        <begin position="264"/>
        <end position="315"/>
    </location>
</feature>
<feature type="domain" description="HTH myb-type" evidence="5">
    <location>
        <begin position="321"/>
        <end position="371"/>
    </location>
</feature>
<dbReference type="PANTHER" id="PTHR45614:SF274">
    <property type="entry name" value="MYB-LIKE DNA-BINDING PROTEIN"/>
    <property type="match status" value="1"/>
</dbReference>
<dbReference type="Gene3D" id="1.10.10.60">
    <property type="entry name" value="Homeodomain-like"/>
    <property type="match status" value="2"/>
</dbReference>
<dbReference type="Pfam" id="PF13921">
    <property type="entry name" value="Myb_DNA-bind_6"/>
    <property type="match status" value="1"/>
</dbReference>
<dbReference type="InterPro" id="IPR009057">
    <property type="entry name" value="Homeodomain-like_sf"/>
</dbReference>
<evidence type="ECO:0000256" key="2">
    <source>
        <dbReference type="ARBA" id="ARBA00023125"/>
    </source>
</evidence>
<dbReference type="PANTHER" id="PTHR45614">
    <property type="entry name" value="MYB PROTEIN-RELATED"/>
    <property type="match status" value="1"/>
</dbReference>
<dbReference type="Proteomes" id="UP001530315">
    <property type="component" value="Unassembled WGS sequence"/>
</dbReference>
<feature type="region of interest" description="Disordered" evidence="3">
    <location>
        <begin position="433"/>
        <end position="456"/>
    </location>
</feature>
<keyword evidence="1" id="KW-0677">Repeat</keyword>
<feature type="compositionally biased region" description="Low complexity" evidence="3">
    <location>
        <begin position="35"/>
        <end position="48"/>
    </location>
</feature>
<sequence>MSGEPAGGGDRPLHLFNSSGEATARRGTQPPPPQRASAASMSAAHQPSTPAALGINPRIPGMAAGRGPPMARMVTQHQAPHGVFAPPPGIHGRHHYPMPPPLPPHHHPPQLEIIQQHQSMVTRHGGQRGMIPPIMITSPASHRKSNAVPTSGKKQPPPSSSPSSIKEGSLKSPPSLSSRPPRWTENEDEQLREIVQFLHPKIACMPQILPEQIRDIHWTTVSDKLHANKVEHPKSNPNAYTRKPAECMRRYTKLRGAAKGGAEKAGASKGPWTDEEDRKVMELVQTHGPKKWSQIASELPGRIGKQCRERWHNHLNPQISKAPWSEEEDRIILQSQQDGTGNRWADIAKRLPGRTDNAIKNHWNSSMKRKVEKYLYSKNIDGVHRLRDKEDRYLIGNDIEGCLRAARHAPASHIGSSGRSGINPTPLNIKVGARGNVTSPSDAGCSSKKKRKSDHLKSLFSPAVAPMGKTTGKGTIVGSAPKRSTEKDLPEASAEDQQELLEFCRTLRGGYVNGIYRSAVERRKMAESAAKYFGSSPIKSLNDLNLSDNERSRLPGFYKENVLELLEDYKAPPPKEPSSAMSSSVVFSARKEPPATPFRLGFDDIATSTIGSLSSTGSSLKKVLLRPQLRPSPVTSKTQRESLETVVFNPFSPATRMMTEEAAASGSGGQYLHMDTAATPERVRSSVLNAPGSAFSSFSPFISPNYMEAVMMKEGMTMTPAIAGSVQHSLQAPPSWEAKMLNESFSFGETPSRKLDDFLEDSGTGPKLPTTEELSRCLPKLHEDEEKDAVQDNEVPVIQTTFSFSDVLSPRTDDDCSKVLATAVTDSGPLRQRLKSTNTDLSTHHFDAWQSPIGNLSQGAVKASENSMSLTGEQD</sequence>
<feature type="compositionally biased region" description="Gly residues" evidence="3">
    <location>
        <begin position="1"/>
        <end position="10"/>
    </location>
</feature>
<accession>A0ABD3N9R0</accession>
<evidence type="ECO:0000313" key="6">
    <source>
        <dbReference type="EMBL" id="KAL3772798.1"/>
    </source>
</evidence>
<evidence type="ECO:0000259" key="5">
    <source>
        <dbReference type="PROSITE" id="PS51294"/>
    </source>
</evidence>
<organism evidence="6 7">
    <name type="scientific">Stephanodiscus triporus</name>
    <dbReference type="NCBI Taxonomy" id="2934178"/>
    <lineage>
        <taxon>Eukaryota</taxon>
        <taxon>Sar</taxon>
        <taxon>Stramenopiles</taxon>
        <taxon>Ochrophyta</taxon>
        <taxon>Bacillariophyta</taxon>
        <taxon>Coscinodiscophyceae</taxon>
        <taxon>Thalassiosirophycidae</taxon>
        <taxon>Stephanodiscales</taxon>
        <taxon>Stephanodiscaceae</taxon>
        <taxon>Stephanodiscus</taxon>
    </lineage>
</organism>
<feature type="region of interest" description="Disordered" evidence="3">
    <location>
        <begin position="123"/>
        <end position="186"/>
    </location>
</feature>
<gene>
    <name evidence="6" type="ORF">ACHAW5_009330</name>
</gene>
<dbReference type="SMART" id="SM00717">
    <property type="entry name" value="SANT"/>
    <property type="match status" value="3"/>
</dbReference>
<keyword evidence="7" id="KW-1185">Reference proteome</keyword>
<dbReference type="AlphaFoldDB" id="A0ABD3N9R0"/>